<protein>
    <submittedName>
        <fullName evidence="2">Uncharacterized protein</fullName>
    </submittedName>
</protein>
<dbReference type="PATRIC" id="fig|1423733.4.peg.2075"/>
<name>A0A0R2BA12_SECCO</name>
<accession>A0A0R2BA12</accession>
<reference evidence="2 3" key="1">
    <citation type="journal article" date="2015" name="Genome Announc.">
        <title>Expanding the biotechnology potential of lactobacilli through comparative genomics of 213 strains and associated genera.</title>
        <authorList>
            <person name="Sun Z."/>
            <person name="Harris H.M."/>
            <person name="McCann A."/>
            <person name="Guo C."/>
            <person name="Argimon S."/>
            <person name="Zhang W."/>
            <person name="Yang X."/>
            <person name="Jeffery I.B."/>
            <person name="Cooney J.C."/>
            <person name="Kagawa T.F."/>
            <person name="Liu W."/>
            <person name="Song Y."/>
            <person name="Salvetti E."/>
            <person name="Wrobel A."/>
            <person name="Rasinkangas P."/>
            <person name="Parkhill J."/>
            <person name="Rea M.C."/>
            <person name="O'Sullivan O."/>
            <person name="Ritari J."/>
            <person name="Douillard F.P."/>
            <person name="Paul Ross R."/>
            <person name="Yang R."/>
            <person name="Briner A.E."/>
            <person name="Felis G.E."/>
            <person name="de Vos W.M."/>
            <person name="Barrangou R."/>
            <person name="Klaenhammer T.R."/>
            <person name="Caufield P.W."/>
            <person name="Cui Y."/>
            <person name="Zhang H."/>
            <person name="O'Toole P.W."/>
        </authorList>
    </citation>
    <scope>NUCLEOTIDE SEQUENCE [LARGE SCALE GENOMIC DNA]</scope>
    <source>
        <strain evidence="2 3">DSM 20515</strain>
    </source>
</reference>
<evidence type="ECO:0000313" key="2">
    <source>
        <dbReference type="EMBL" id="KRM75824.1"/>
    </source>
</evidence>
<evidence type="ECO:0000256" key="1">
    <source>
        <dbReference type="SAM" id="Coils"/>
    </source>
</evidence>
<gene>
    <name evidence="2" type="ORF">FC82_GL001973</name>
</gene>
<comment type="caution">
    <text evidence="2">The sequence shown here is derived from an EMBL/GenBank/DDBJ whole genome shotgun (WGS) entry which is preliminary data.</text>
</comment>
<feature type="coiled-coil region" evidence="1">
    <location>
        <begin position="53"/>
        <end position="80"/>
    </location>
</feature>
<keyword evidence="1" id="KW-0175">Coiled coil</keyword>
<sequence>MTALKMKVTIDEKPVSFSAIHSAELERTIAVASDLLQLIESDTELSHKVAPQLKSMHKLLEEKDASLEDLKNALVSLKLDTGTENMLALLLPETNWMSQKYNASNEKEIHYNLSQTTIEIEGLSAQQFGQFFAHQKASEDDNAIRGILIANPDHYVSTNTNPDGSGDQELIETMGMYEKPMRYILHTTTDKKDFPAPRLENYPIVLCVIGTDSQTGNYSGITAFHQFKPTEKGFIASLNLYFSDKFPAQLVEQHKMHLAIEFSNWIKAAYDEQNK</sequence>
<organism evidence="2 3">
    <name type="scientific">Secundilactobacillus collinoides DSM 20515 = JCM 1123</name>
    <dbReference type="NCBI Taxonomy" id="1423733"/>
    <lineage>
        <taxon>Bacteria</taxon>
        <taxon>Bacillati</taxon>
        <taxon>Bacillota</taxon>
        <taxon>Bacilli</taxon>
        <taxon>Lactobacillales</taxon>
        <taxon>Lactobacillaceae</taxon>
        <taxon>Secundilactobacillus</taxon>
    </lineage>
</organism>
<dbReference type="Proteomes" id="UP000051845">
    <property type="component" value="Unassembled WGS sequence"/>
</dbReference>
<dbReference type="EMBL" id="AYYR01000043">
    <property type="protein sequence ID" value="KRM75824.1"/>
    <property type="molecule type" value="Genomic_DNA"/>
</dbReference>
<proteinExistence type="predicted"/>
<evidence type="ECO:0000313" key="3">
    <source>
        <dbReference type="Proteomes" id="UP000051845"/>
    </source>
</evidence>
<dbReference type="RefSeq" id="WP_056996651.1">
    <property type="nucleotide sequence ID" value="NZ_AYYR01000043.1"/>
</dbReference>
<dbReference type="AlphaFoldDB" id="A0A0R2BA12"/>